<evidence type="ECO:0000256" key="2">
    <source>
        <dbReference type="ARBA" id="ARBA00009341"/>
    </source>
</evidence>
<dbReference type="AlphaFoldDB" id="A0A0K9PM00"/>
<evidence type="ECO:0000256" key="5">
    <source>
        <dbReference type="ARBA" id="ARBA00022853"/>
    </source>
</evidence>
<dbReference type="InterPro" id="IPR020472">
    <property type="entry name" value="WD40_PAC1"/>
</dbReference>
<feature type="compositionally biased region" description="Polar residues" evidence="8">
    <location>
        <begin position="1"/>
        <end position="10"/>
    </location>
</feature>
<evidence type="ECO:0000259" key="9">
    <source>
        <dbReference type="Pfam" id="PF12265"/>
    </source>
</evidence>
<dbReference type="PROSITE" id="PS50294">
    <property type="entry name" value="WD_REPEATS_REGION"/>
    <property type="match status" value="3"/>
</dbReference>
<keyword evidence="4" id="KW-0677">Repeat</keyword>
<organism evidence="10 11">
    <name type="scientific">Zostera marina</name>
    <name type="common">Eelgrass</name>
    <dbReference type="NCBI Taxonomy" id="29655"/>
    <lineage>
        <taxon>Eukaryota</taxon>
        <taxon>Viridiplantae</taxon>
        <taxon>Streptophyta</taxon>
        <taxon>Embryophyta</taxon>
        <taxon>Tracheophyta</taxon>
        <taxon>Spermatophyta</taxon>
        <taxon>Magnoliopsida</taxon>
        <taxon>Liliopsida</taxon>
        <taxon>Zosteraceae</taxon>
        <taxon>Zostera</taxon>
    </lineage>
</organism>
<dbReference type="InterPro" id="IPR001680">
    <property type="entry name" value="WD40_rpt"/>
</dbReference>
<dbReference type="SMART" id="SM00320">
    <property type="entry name" value="WD40"/>
    <property type="match status" value="6"/>
</dbReference>
<feature type="region of interest" description="Disordered" evidence="8">
    <location>
        <begin position="1"/>
        <end position="21"/>
    </location>
</feature>
<feature type="domain" description="Histone-binding protein RBBP4-like N-terminal" evidence="9">
    <location>
        <begin position="25"/>
        <end position="90"/>
    </location>
</feature>
<comment type="subcellular location">
    <subcellularLocation>
        <location evidence="1">Nucleus</location>
    </subcellularLocation>
</comment>
<dbReference type="PROSITE" id="PS00678">
    <property type="entry name" value="WD_REPEATS_1"/>
    <property type="match status" value="2"/>
</dbReference>
<gene>
    <name evidence="10" type="ORF">ZOSMA_21G01090</name>
</gene>
<dbReference type="InterPro" id="IPR015943">
    <property type="entry name" value="WD40/YVTN_repeat-like_dom_sf"/>
</dbReference>
<dbReference type="OrthoDB" id="427795at2759"/>
<evidence type="ECO:0000256" key="1">
    <source>
        <dbReference type="ARBA" id="ARBA00004123"/>
    </source>
</evidence>
<dbReference type="PROSITE" id="PS50082">
    <property type="entry name" value="WD_REPEATS_2"/>
    <property type="match status" value="3"/>
</dbReference>
<protein>
    <submittedName>
        <fullName evidence="10">Histone-binding protein RBBP4</fullName>
    </submittedName>
</protein>
<dbReference type="STRING" id="29655.A0A0K9PM00"/>
<feature type="repeat" description="WD" evidence="7">
    <location>
        <begin position="295"/>
        <end position="330"/>
    </location>
</feature>
<keyword evidence="5" id="KW-0156">Chromatin regulator</keyword>
<dbReference type="GO" id="GO:0006355">
    <property type="term" value="P:regulation of DNA-templated transcription"/>
    <property type="evidence" value="ECO:0000318"/>
    <property type="project" value="GO_Central"/>
</dbReference>
<dbReference type="SUPFAM" id="SSF50978">
    <property type="entry name" value="WD40 repeat-like"/>
    <property type="match status" value="1"/>
</dbReference>
<dbReference type="GO" id="GO:0042393">
    <property type="term" value="F:histone binding"/>
    <property type="evidence" value="ECO:0000318"/>
    <property type="project" value="GO_Central"/>
</dbReference>
<evidence type="ECO:0000256" key="7">
    <source>
        <dbReference type="PROSITE-ProRule" id="PRU00221"/>
    </source>
</evidence>
<evidence type="ECO:0000313" key="11">
    <source>
        <dbReference type="Proteomes" id="UP000036987"/>
    </source>
</evidence>
<name>A0A0K9PM00_ZOSMR</name>
<dbReference type="InterPro" id="IPR022052">
    <property type="entry name" value="Histone-bd_RBBP4-like_N"/>
</dbReference>
<dbReference type="EMBL" id="LFYR01000785">
    <property type="protein sequence ID" value="KMZ69255.1"/>
    <property type="molecule type" value="Genomic_DNA"/>
</dbReference>
<dbReference type="PRINTS" id="PR00320">
    <property type="entry name" value="GPROTEINBRPT"/>
</dbReference>
<evidence type="ECO:0000313" key="10">
    <source>
        <dbReference type="EMBL" id="KMZ69255.1"/>
    </source>
</evidence>
<dbReference type="Pfam" id="PF00400">
    <property type="entry name" value="WD40"/>
    <property type="match status" value="4"/>
</dbReference>
<accession>A0A0K9PM00</accession>
<evidence type="ECO:0000256" key="4">
    <source>
        <dbReference type="ARBA" id="ARBA00022737"/>
    </source>
</evidence>
<dbReference type="InterPro" id="IPR050459">
    <property type="entry name" value="WD_repeat_RBAP46/RBAP48/MSI1"/>
</dbReference>
<keyword evidence="6" id="KW-0539">Nucleus</keyword>
<reference evidence="11" key="1">
    <citation type="journal article" date="2016" name="Nature">
        <title>The genome of the seagrass Zostera marina reveals angiosperm adaptation to the sea.</title>
        <authorList>
            <person name="Olsen J.L."/>
            <person name="Rouze P."/>
            <person name="Verhelst B."/>
            <person name="Lin Y.-C."/>
            <person name="Bayer T."/>
            <person name="Collen J."/>
            <person name="Dattolo E."/>
            <person name="De Paoli E."/>
            <person name="Dittami S."/>
            <person name="Maumus F."/>
            <person name="Michel G."/>
            <person name="Kersting A."/>
            <person name="Lauritano C."/>
            <person name="Lohaus R."/>
            <person name="Toepel M."/>
            <person name="Tonon T."/>
            <person name="Vanneste K."/>
            <person name="Amirebrahimi M."/>
            <person name="Brakel J."/>
            <person name="Bostroem C."/>
            <person name="Chovatia M."/>
            <person name="Grimwood J."/>
            <person name="Jenkins J.W."/>
            <person name="Jueterbock A."/>
            <person name="Mraz A."/>
            <person name="Stam W.T."/>
            <person name="Tice H."/>
            <person name="Bornberg-Bauer E."/>
            <person name="Green P.J."/>
            <person name="Pearson G.A."/>
            <person name="Procaccini G."/>
            <person name="Duarte C.M."/>
            <person name="Schmutz J."/>
            <person name="Reusch T.B.H."/>
            <person name="Van de Peer Y."/>
        </authorList>
    </citation>
    <scope>NUCLEOTIDE SEQUENCE [LARGE SCALE GENOMIC DNA]</scope>
    <source>
        <strain evidence="11">cv. Finnish</strain>
    </source>
</reference>
<evidence type="ECO:0000256" key="3">
    <source>
        <dbReference type="ARBA" id="ARBA00022574"/>
    </source>
</evidence>
<dbReference type="Proteomes" id="UP000036987">
    <property type="component" value="Unassembled WGS sequence"/>
</dbReference>
<dbReference type="GO" id="GO:0006338">
    <property type="term" value="P:chromatin remodeling"/>
    <property type="evidence" value="ECO:0000318"/>
    <property type="project" value="GO_Central"/>
</dbReference>
<proteinExistence type="inferred from homology"/>
<dbReference type="PANTHER" id="PTHR22850">
    <property type="entry name" value="WD40 REPEAT FAMILY"/>
    <property type="match status" value="1"/>
</dbReference>
<comment type="similarity">
    <text evidence="2">Belongs to the WD repeat RBAP46/RBAP48/MSI1 family.</text>
</comment>
<dbReference type="InterPro" id="IPR036322">
    <property type="entry name" value="WD40_repeat_dom_sf"/>
</dbReference>
<dbReference type="Gene3D" id="2.130.10.10">
    <property type="entry name" value="YVTN repeat-like/Quinoprotein amine dehydrogenase"/>
    <property type="match status" value="1"/>
</dbReference>
<keyword evidence="3 7" id="KW-0853">WD repeat</keyword>
<dbReference type="InterPro" id="IPR019775">
    <property type="entry name" value="WD40_repeat_CS"/>
</dbReference>
<dbReference type="GO" id="GO:0005634">
    <property type="term" value="C:nucleus"/>
    <property type="evidence" value="ECO:0000318"/>
    <property type="project" value="GO_Central"/>
</dbReference>
<evidence type="ECO:0000256" key="6">
    <source>
        <dbReference type="ARBA" id="ARBA00023242"/>
    </source>
</evidence>
<dbReference type="Pfam" id="PF12265">
    <property type="entry name" value="CAF1C_H4-bd"/>
    <property type="match status" value="1"/>
</dbReference>
<comment type="caution">
    <text evidence="10">The sequence shown here is derived from an EMBL/GenBank/DDBJ whole genome shotgun (WGS) entry which is preliminary data.</text>
</comment>
<evidence type="ECO:0000256" key="8">
    <source>
        <dbReference type="SAM" id="MobiDB-lite"/>
    </source>
</evidence>
<dbReference type="OMA" id="CEADWHP"/>
<feature type="repeat" description="WD" evidence="7">
    <location>
        <begin position="205"/>
        <end position="240"/>
    </location>
</feature>
<sequence length="394" mass="43915">MFPSGTNLEASASDVVEDDPNDDEDFMVWKKNTPFLYDFVISHALVWPSLTVQFLPNNPTSSPSSVSSIILGTHTSDNNLNHLMLANVQTSSDPTLNPCVQITQMIPHQGEVNRARYMPQKPTVIATKTCGTDVHLFDCGSEEIRKEGSGPDAILKGLGQEGYGLSWSEMKEGILLSGSYDGKICLWDLGGDIIKDGILNAKDVFEAHGKAVEDVSWHSKNENLFSSVGDDYKLMIWDLRILKSKKPIHSIVAHEKEVNSVSFNPFSDWILATASADNTINLFDMRVLNTVMHTFTSHTDEVVQVDWSPNHETILASCADDKRLMIWDLDRIGDEQATEDAEDGPPELLFVHGGHMAKISEFSWDCTRPWVIASVAEDNILQVWKMEESIFNDD</sequence>
<feature type="repeat" description="WD" evidence="7">
    <location>
        <begin position="251"/>
        <end position="293"/>
    </location>
</feature>
<keyword evidence="11" id="KW-1185">Reference proteome</keyword>